<sequence length="710" mass="79048">MARAGPHVEQHFGNTEASHGGLLFQGHVSGPLHIHQHATDTAPRFLERLDSLPEASFDAVNKQHVATCLSNTRCDVLAHIRRWADGDGGQRIYWLKGWAGTGKSTIALTVAREYSAKKRLGASFFFSRGGGDLASTRRFAATIAIQLVETSPQLRRHITDAVAATHRIHGLGLYDQWERLILQPLAQLSKEAFPHPLVIVVDALDECDNNDDVSLLIRCLAAAAAVQRVDLRIFVTSRPDQPINIGFSDISTDTHQDFILHDIEQSIVDQDLAVYYKHQLGEIARTSRLDAAFLSDDAIQTLVQKSCGLFIYAATVCRFVRAGGPLAGKRLAHLVSTECLSAKAGTALDQMYMTVLESSLTVELDPEEMATTRELFQRVMGTIVVLFDALSPASLALLLDQSKETIASPLGRLHSLLDVPEEEDRLIRLLHPSFREFLLDSQRCSNASFYIDTKEAHRQLFECCLRVMSSCLRQDMCDLGRPGSRAGDVLRSDVDSKVPFAVQYACRYWVYHLERSDVDPQEHRGIAEFFDARFLFWLETLALIGRLADGIAMLQLLETRLPVRMPDPLLCPAANRRKRSNTTGFRGSFSKMMATLVPRRGQNPSALRAVVYDAKRFLLSHSSIIEEAPLQAYCSALVFSPEASIIRRLYMHQLPKWIVRAPALSEDWSVHLQTLSHSDWVSAVAFSPDGRLIVSGSNDKTVRVWDAATG</sequence>
<accession>A0AAN6QAW6</accession>
<proteinExistence type="predicted"/>
<protein>
    <recommendedName>
        <fullName evidence="4">Nephrocystin 3-like N-terminal domain-containing protein</fullName>
    </recommendedName>
</protein>
<dbReference type="SMART" id="SM00320">
    <property type="entry name" value="WD40"/>
    <property type="match status" value="1"/>
</dbReference>
<evidence type="ECO:0000256" key="3">
    <source>
        <dbReference type="PROSITE-ProRule" id="PRU00221"/>
    </source>
</evidence>
<dbReference type="InterPro" id="IPR019775">
    <property type="entry name" value="WD40_repeat_CS"/>
</dbReference>
<keyword evidence="6" id="KW-1185">Reference proteome</keyword>
<gene>
    <name evidence="5" type="ORF">N658DRAFT_465551</name>
</gene>
<dbReference type="PANTHER" id="PTHR10039">
    <property type="entry name" value="AMELOGENIN"/>
    <property type="match status" value="1"/>
</dbReference>
<comment type="caution">
    <text evidence="5">The sequence shown here is derived from an EMBL/GenBank/DDBJ whole genome shotgun (WGS) entry which is preliminary data.</text>
</comment>
<dbReference type="PANTHER" id="PTHR10039:SF17">
    <property type="entry name" value="FUNGAL STAND N-TERMINAL GOODBYE DOMAIN-CONTAINING PROTEIN-RELATED"/>
    <property type="match status" value="1"/>
</dbReference>
<dbReference type="PROSITE" id="PS50294">
    <property type="entry name" value="WD_REPEATS_REGION"/>
    <property type="match status" value="1"/>
</dbReference>
<dbReference type="AlphaFoldDB" id="A0AAN6QAW6"/>
<keyword evidence="1 3" id="KW-0853">WD repeat</keyword>
<dbReference type="Pfam" id="PF24883">
    <property type="entry name" value="NPHP3_N"/>
    <property type="match status" value="1"/>
</dbReference>
<dbReference type="InterPro" id="IPR001680">
    <property type="entry name" value="WD40_rpt"/>
</dbReference>
<feature type="domain" description="Nephrocystin 3-like N-terminal" evidence="4">
    <location>
        <begin position="79"/>
        <end position="238"/>
    </location>
</feature>
<dbReference type="SUPFAM" id="SSF52540">
    <property type="entry name" value="P-loop containing nucleoside triphosphate hydrolases"/>
    <property type="match status" value="1"/>
</dbReference>
<dbReference type="InterPro" id="IPR056884">
    <property type="entry name" value="NPHP3-like_N"/>
</dbReference>
<evidence type="ECO:0000259" key="4">
    <source>
        <dbReference type="Pfam" id="PF24883"/>
    </source>
</evidence>
<reference evidence="5" key="1">
    <citation type="journal article" date="2023" name="Mol. Phylogenet. Evol.">
        <title>Genome-scale phylogeny and comparative genomics of the fungal order Sordariales.</title>
        <authorList>
            <person name="Hensen N."/>
            <person name="Bonometti L."/>
            <person name="Westerberg I."/>
            <person name="Brannstrom I.O."/>
            <person name="Guillou S."/>
            <person name="Cros-Aarteil S."/>
            <person name="Calhoun S."/>
            <person name="Haridas S."/>
            <person name="Kuo A."/>
            <person name="Mondo S."/>
            <person name="Pangilinan J."/>
            <person name="Riley R."/>
            <person name="LaButti K."/>
            <person name="Andreopoulos B."/>
            <person name="Lipzen A."/>
            <person name="Chen C."/>
            <person name="Yan M."/>
            <person name="Daum C."/>
            <person name="Ng V."/>
            <person name="Clum A."/>
            <person name="Steindorff A."/>
            <person name="Ohm R.A."/>
            <person name="Martin F."/>
            <person name="Silar P."/>
            <person name="Natvig D.O."/>
            <person name="Lalanne C."/>
            <person name="Gautier V."/>
            <person name="Ament-Velasquez S.L."/>
            <person name="Kruys A."/>
            <person name="Hutchinson M.I."/>
            <person name="Powell A.J."/>
            <person name="Barry K."/>
            <person name="Miller A.N."/>
            <person name="Grigoriev I.V."/>
            <person name="Debuchy R."/>
            <person name="Gladieux P."/>
            <person name="Hiltunen Thoren M."/>
            <person name="Johannesson H."/>
        </authorList>
    </citation>
    <scope>NUCLEOTIDE SEQUENCE</scope>
    <source>
        <strain evidence="5">CBS 757.83</strain>
    </source>
</reference>
<evidence type="ECO:0000313" key="6">
    <source>
        <dbReference type="Proteomes" id="UP001305647"/>
    </source>
</evidence>
<feature type="repeat" description="WD" evidence="3">
    <location>
        <begin position="674"/>
        <end position="710"/>
    </location>
</feature>
<evidence type="ECO:0000256" key="1">
    <source>
        <dbReference type="ARBA" id="ARBA00022574"/>
    </source>
</evidence>
<dbReference type="PROSITE" id="PS50082">
    <property type="entry name" value="WD_REPEATS_2"/>
    <property type="match status" value="1"/>
</dbReference>
<keyword evidence="2" id="KW-0677">Repeat</keyword>
<dbReference type="Gene3D" id="2.130.10.10">
    <property type="entry name" value="YVTN repeat-like/Quinoprotein amine dehydrogenase"/>
    <property type="match status" value="1"/>
</dbReference>
<dbReference type="PROSITE" id="PS00678">
    <property type="entry name" value="WD_REPEATS_1"/>
    <property type="match status" value="1"/>
</dbReference>
<dbReference type="Gene3D" id="3.40.50.300">
    <property type="entry name" value="P-loop containing nucleotide triphosphate hydrolases"/>
    <property type="match status" value="1"/>
</dbReference>
<dbReference type="SUPFAM" id="SSF50978">
    <property type="entry name" value="WD40 repeat-like"/>
    <property type="match status" value="1"/>
</dbReference>
<dbReference type="Pfam" id="PF00400">
    <property type="entry name" value="WD40"/>
    <property type="match status" value="1"/>
</dbReference>
<reference evidence="5" key="2">
    <citation type="submission" date="2023-05" db="EMBL/GenBank/DDBJ databases">
        <authorList>
            <consortium name="Lawrence Berkeley National Laboratory"/>
            <person name="Steindorff A."/>
            <person name="Hensen N."/>
            <person name="Bonometti L."/>
            <person name="Westerberg I."/>
            <person name="Brannstrom I.O."/>
            <person name="Guillou S."/>
            <person name="Cros-Aarteil S."/>
            <person name="Calhoun S."/>
            <person name="Haridas S."/>
            <person name="Kuo A."/>
            <person name="Mondo S."/>
            <person name="Pangilinan J."/>
            <person name="Riley R."/>
            <person name="Labutti K."/>
            <person name="Andreopoulos B."/>
            <person name="Lipzen A."/>
            <person name="Chen C."/>
            <person name="Yanf M."/>
            <person name="Daum C."/>
            <person name="Ng V."/>
            <person name="Clum A."/>
            <person name="Ohm R."/>
            <person name="Martin F."/>
            <person name="Silar P."/>
            <person name="Natvig D."/>
            <person name="Lalanne C."/>
            <person name="Gautier V."/>
            <person name="Ament-Velasquez S.L."/>
            <person name="Kruys A."/>
            <person name="Hutchinson M.I."/>
            <person name="Powell A.J."/>
            <person name="Barry K."/>
            <person name="Miller A.N."/>
            <person name="Grigoriev I.V."/>
            <person name="Debuchy R."/>
            <person name="Gladieux P."/>
            <person name="Thoren M.H."/>
            <person name="Johannesson H."/>
        </authorList>
    </citation>
    <scope>NUCLEOTIDE SEQUENCE</scope>
    <source>
        <strain evidence="5">CBS 757.83</strain>
    </source>
</reference>
<dbReference type="Proteomes" id="UP001305647">
    <property type="component" value="Unassembled WGS sequence"/>
</dbReference>
<dbReference type="EMBL" id="MU863627">
    <property type="protein sequence ID" value="KAK4103867.1"/>
    <property type="molecule type" value="Genomic_DNA"/>
</dbReference>
<organism evidence="5 6">
    <name type="scientific">Parathielavia hyrcaniae</name>
    <dbReference type="NCBI Taxonomy" id="113614"/>
    <lineage>
        <taxon>Eukaryota</taxon>
        <taxon>Fungi</taxon>
        <taxon>Dikarya</taxon>
        <taxon>Ascomycota</taxon>
        <taxon>Pezizomycotina</taxon>
        <taxon>Sordariomycetes</taxon>
        <taxon>Sordariomycetidae</taxon>
        <taxon>Sordariales</taxon>
        <taxon>Chaetomiaceae</taxon>
        <taxon>Parathielavia</taxon>
    </lineage>
</organism>
<dbReference type="InterPro" id="IPR027417">
    <property type="entry name" value="P-loop_NTPase"/>
</dbReference>
<evidence type="ECO:0000313" key="5">
    <source>
        <dbReference type="EMBL" id="KAK4103867.1"/>
    </source>
</evidence>
<dbReference type="InterPro" id="IPR015943">
    <property type="entry name" value="WD40/YVTN_repeat-like_dom_sf"/>
</dbReference>
<dbReference type="InterPro" id="IPR036322">
    <property type="entry name" value="WD40_repeat_dom_sf"/>
</dbReference>
<name>A0AAN6QAW6_9PEZI</name>
<evidence type="ECO:0000256" key="2">
    <source>
        <dbReference type="ARBA" id="ARBA00022737"/>
    </source>
</evidence>
<feature type="non-terminal residue" evidence="5">
    <location>
        <position position="710"/>
    </location>
</feature>